<dbReference type="PANTHER" id="PTHR43581:SF4">
    <property type="entry name" value="ATP_GTP PHOSPHATASE"/>
    <property type="match status" value="1"/>
</dbReference>
<evidence type="ECO:0000256" key="1">
    <source>
        <dbReference type="SAM" id="Coils"/>
    </source>
</evidence>
<feature type="domain" description="Endonuclease GajA/Old nuclease/RecF-like AAA" evidence="2">
    <location>
        <begin position="21"/>
        <end position="339"/>
    </location>
</feature>
<dbReference type="CDD" id="cd01026">
    <property type="entry name" value="TOPRIM_OLD"/>
    <property type="match status" value="1"/>
</dbReference>
<keyword evidence="4" id="KW-0540">Nuclease</keyword>
<keyword evidence="5" id="KW-1185">Reference proteome</keyword>
<dbReference type="AlphaFoldDB" id="A0A1I2Q9V6"/>
<proteinExistence type="predicted"/>
<dbReference type="EMBL" id="FOOU01000004">
    <property type="protein sequence ID" value="SFG24159.1"/>
    <property type="molecule type" value="Genomic_DNA"/>
</dbReference>
<evidence type="ECO:0000259" key="3">
    <source>
        <dbReference type="Pfam" id="PF20469"/>
    </source>
</evidence>
<evidence type="ECO:0000313" key="5">
    <source>
        <dbReference type="Proteomes" id="UP000198623"/>
    </source>
</evidence>
<dbReference type="SUPFAM" id="SSF52540">
    <property type="entry name" value="P-loop containing nucleoside triphosphate hydrolases"/>
    <property type="match status" value="1"/>
</dbReference>
<dbReference type="InterPro" id="IPR034139">
    <property type="entry name" value="TOPRIM_OLD"/>
</dbReference>
<name>A0A1I2Q9V6_9GAMM</name>
<reference evidence="5" key="1">
    <citation type="submission" date="2016-10" db="EMBL/GenBank/DDBJ databases">
        <authorList>
            <person name="Varghese N."/>
            <person name="Submissions S."/>
        </authorList>
    </citation>
    <scope>NUCLEOTIDE SEQUENCE [LARGE SCALE GENOMIC DNA]</scope>
    <source>
        <strain evidence="5">CGMCC 1.10971</strain>
    </source>
</reference>
<feature type="coiled-coil region" evidence="1">
    <location>
        <begin position="191"/>
        <end position="242"/>
    </location>
</feature>
<sequence length="585" mass="66204">MSFKIVIRLALPLSIKERELKISKVHLEGFRNFSNSNINFNKNTLIIGANDVGKSNLLHALRILLDKSLSEVDIEPSELDFHINPTGVSDEISITVKFSDITEDAVISVLKGSVSENNETFLRYTAVRSSLSYKLFVGPSVDDLQEINSRFYLKHMHLKYIESQRDLERFIRKEKRQLLKIAQESLSDDEKQEDDDLLAEISSDLENLNDKVSQLVYVDKAMNDVNDELKKLAHHYANYEVQLDTGAIQVNDFIEKLQLGANTNGSNVMLGGDGRNNQILLALWKAKSAQEHDLENEVIFYVIEEPEAHLHPHQQRKLATYLIDELPGQTIISSHSPQITVNFSPDSIIRLLHQNSSTLAASEGCSDCIESGWEDMSYRMSILPAEAFFSDGIFLVEGPSEMLFYQSLSKALSIDLDFENLSILSVDGISFKVFISILDALQIPWMMRTDNDVSKISGKNEWQHAGINRCLSLIGEDPFDRGYTEFSPQDTVDNGEWQTASDLLNDKGIFLSKVDLETDLVEELSDEVQTAVGKSDDDSAIKYLQGKKALRMRKLLKSISRDLHKLNRGELAKPLHKLVEMRRSY</sequence>
<evidence type="ECO:0000313" key="4">
    <source>
        <dbReference type="EMBL" id="SFG24159.1"/>
    </source>
</evidence>
<accession>A0A1I2Q9V6</accession>
<dbReference type="Pfam" id="PF13175">
    <property type="entry name" value="AAA_15"/>
    <property type="match status" value="1"/>
</dbReference>
<keyword evidence="4" id="KW-0255">Endonuclease</keyword>
<dbReference type="PANTHER" id="PTHR43581">
    <property type="entry name" value="ATP/GTP PHOSPHATASE"/>
    <property type="match status" value="1"/>
</dbReference>
<dbReference type="Proteomes" id="UP000198623">
    <property type="component" value="Unassembled WGS sequence"/>
</dbReference>
<dbReference type="InterPro" id="IPR027417">
    <property type="entry name" value="P-loop_NTPase"/>
</dbReference>
<dbReference type="GO" id="GO:0004519">
    <property type="term" value="F:endonuclease activity"/>
    <property type="evidence" value="ECO:0007669"/>
    <property type="project" value="UniProtKB-KW"/>
</dbReference>
<feature type="domain" description="OLD protein-like TOPRIM" evidence="3">
    <location>
        <begin position="388"/>
        <end position="452"/>
    </location>
</feature>
<dbReference type="STRING" id="1045558.SAMN05216175_104272"/>
<dbReference type="InterPro" id="IPR041685">
    <property type="entry name" value="AAA_GajA/Old/RecF-like"/>
</dbReference>
<evidence type="ECO:0000259" key="2">
    <source>
        <dbReference type="Pfam" id="PF13175"/>
    </source>
</evidence>
<dbReference type="Pfam" id="PF20469">
    <property type="entry name" value="OLD-like_TOPRIM"/>
    <property type="match status" value="1"/>
</dbReference>
<dbReference type="InterPro" id="IPR051396">
    <property type="entry name" value="Bact_Antivir_Def_Nuclease"/>
</dbReference>
<keyword evidence="1" id="KW-0175">Coiled coil</keyword>
<protein>
    <submittedName>
        <fullName evidence="4">Putative ATP-dependent endonuclease of the OLD family</fullName>
    </submittedName>
</protein>
<keyword evidence="4" id="KW-0378">Hydrolase</keyword>
<organism evidence="4 5">
    <name type="scientific">Neptunomonas qingdaonensis</name>
    <dbReference type="NCBI Taxonomy" id="1045558"/>
    <lineage>
        <taxon>Bacteria</taxon>
        <taxon>Pseudomonadati</taxon>
        <taxon>Pseudomonadota</taxon>
        <taxon>Gammaproteobacteria</taxon>
        <taxon>Oceanospirillales</taxon>
        <taxon>Oceanospirillaceae</taxon>
        <taxon>Neptunomonas</taxon>
    </lineage>
</organism>
<dbReference type="Gene3D" id="3.40.50.300">
    <property type="entry name" value="P-loop containing nucleotide triphosphate hydrolases"/>
    <property type="match status" value="1"/>
</dbReference>
<gene>
    <name evidence="4" type="ORF">SAMN05216175_104272</name>
</gene>